<dbReference type="Gene3D" id="3.30.40.10">
    <property type="entry name" value="Zinc/RING finger domain, C3HC4 (zinc finger)"/>
    <property type="match status" value="1"/>
</dbReference>
<keyword evidence="7 9" id="KW-0472">Membrane</keyword>
<dbReference type="PROSITE" id="PS50089">
    <property type="entry name" value="ZF_RING_2"/>
    <property type="match status" value="1"/>
</dbReference>
<evidence type="ECO:0000313" key="11">
    <source>
        <dbReference type="EMBL" id="CAG9323999.1"/>
    </source>
</evidence>
<keyword evidence="12" id="KW-1185">Reference proteome</keyword>
<dbReference type="GO" id="GO:0016020">
    <property type="term" value="C:membrane"/>
    <property type="evidence" value="ECO:0007669"/>
    <property type="project" value="UniProtKB-SubCell"/>
</dbReference>
<evidence type="ECO:0000256" key="6">
    <source>
        <dbReference type="ARBA" id="ARBA00022989"/>
    </source>
</evidence>
<evidence type="ECO:0000256" key="5">
    <source>
        <dbReference type="ARBA" id="ARBA00022833"/>
    </source>
</evidence>
<evidence type="ECO:0000256" key="8">
    <source>
        <dbReference type="PROSITE-ProRule" id="PRU00175"/>
    </source>
</evidence>
<dbReference type="PANTHER" id="PTHR46539:SF30">
    <property type="entry name" value="BNAA06G39360D PROTEIN"/>
    <property type="match status" value="1"/>
</dbReference>
<sequence>MAKTTSKSSSLSSEQLATIIVLAIMFVLCCASCCTCLYKFKGYQTYARIIPSQTVNRARGYEMVPETSLAYVTENNIQQCMPKLKFLNNMIEVGVKTCCICFDDLEEGILVRKLVCKHIFHANCIESWFVNAEGFPKCPVCKANPFQNITEAMNIHIAS</sequence>
<dbReference type="AlphaFoldDB" id="A0AAU9JSX7"/>
<evidence type="ECO:0000256" key="4">
    <source>
        <dbReference type="ARBA" id="ARBA00022771"/>
    </source>
</evidence>
<comment type="caution">
    <text evidence="11">The sequence shown here is derived from an EMBL/GenBank/DDBJ whole genome shotgun (WGS) entry which is preliminary data.</text>
</comment>
<proteinExistence type="predicted"/>
<dbReference type="SMART" id="SM00184">
    <property type="entry name" value="RING"/>
    <property type="match status" value="1"/>
</dbReference>
<name>A0AAU9JSX7_9CILI</name>
<gene>
    <name evidence="11" type="ORF">BSTOLATCC_MIC35021</name>
</gene>
<reference evidence="11" key="1">
    <citation type="submission" date="2021-09" db="EMBL/GenBank/DDBJ databases">
        <authorList>
            <consortium name="AG Swart"/>
            <person name="Singh M."/>
            <person name="Singh A."/>
            <person name="Seah K."/>
            <person name="Emmerich C."/>
        </authorList>
    </citation>
    <scope>NUCLEOTIDE SEQUENCE</scope>
    <source>
        <strain evidence="11">ATCC30299</strain>
    </source>
</reference>
<organism evidence="11 12">
    <name type="scientific">Blepharisma stoltei</name>
    <dbReference type="NCBI Taxonomy" id="1481888"/>
    <lineage>
        <taxon>Eukaryota</taxon>
        <taxon>Sar</taxon>
        <taxon>Alveolata</taxon>
        <taxon>Ciliophora</taxon>
        <taxon>Postciliodesmatophora</taxon>
        <taxon>Heterotrichea</taxon>
        <taxon>Heterotrichida</taxon>
        <taxon>Blepharismidae</taxon>
        <taxon>Blepharisma</taxon>
    </lineage>
</organism>
<dbReference type="InterPro" id="IPR013083">
    <property type="entry name" value="Znf_RING/FYVE/PHD"/>
</dbReference>
<evidence type="ECO:0000256" key="7">
    <source>
        <dbReference type="ARBA" id="ARBA00023136"/>
    </source>
</evidence>
<keyword evidence="3" id="KW-0479">Metal-binding</keyword>
<dbReference type="Pfam" id="PF13639">
    <property type="entry name" value="zf-RING_2"/>
    <property type="match status" value="1"/>
</dbReference>
<keyword evidence="5" id="KW-0862">Zinc</keyword>
<evidence type="ECO:0000259" key="10">
    <source>
        <dbReference type="PROSITE" id="PS50089"/>
    </source>
</evidence>
<feature type="transmembrane region" description="Helical" evidence="9">
    <location>
        <begin position="16"/>
        <end position="38"/>
    </location>
</feature>
<protein>
    <recommendedName>
        <fullName evidence="10">RING-type domain-containing protein</fullName>
    </recommendedName>
</protein>
<keyword evidence="6 9" id="KW-1133">Transmembrane helix</keyword>
<dbReference type="SUPFAM" id="SSF57850">
    <property type="entry name" value="RING/U-box"/>
    <property type="match status" value="1"/>
</dbReference>
<feature type="domain" description="RING-type" evidence="10">
    <location>
        <begin position="98"/>
        <end position="142"/>
    </location>
</feature>
<evidence type="ECO:0000256" key="2">
    <source>
        <dbReference type="ARBA" id="ARBA00022692"/>
    </source>
</evidence>
<evidence type="ECO:0000256" key="1">
    <source>
        <dbReference type="ARBA" id="ARBA00004370"/>
    </source>
</evidence>
<dbReference type="GO" id="GO:0008270">
    <property type="term" value="F:zinc ion binding"/>
    <property type="evidence" value="ECO:0007669"/>
    <property type="project" value="UniProtKB-KW"/>
</dbReference>
<accession>A0AAU9JSX7</accession>
<dbReference type="InterPro" id="IPR001841">
    <property type="entry name" value="Znf_RING"/>
</dbReference>
<evidence type="ECO:0000256" key="3">
    <source>
        <dbReference type="ARBA" id="ARBA00022723"/>
    </source>
</evidence>
<dbReference type="Proteomes" id="UP001162131">
    <property type="component" value="Unassembled WGS sequence"/>
</dbReference>
<evidence type="ECO:0000256" key="9">
    <source>
        <dbReference type="SAM" id="Phobius"/>
    </source>
</evidence>
<keyword evidence="2 9" id="KW-0812">Transmembrane</keyword>
<dbReference type="EMBL" id="CAJZBQ010000035">
    <property type="protein sequence ID" value="CAG9323999.1"/>
    <property type="molecule type" value="Genomic_DNA"/>
</dbReference>
<dbReference type="PANTHER" id="PTHR46539">
    <property type="entry name" value="E3 UBIQUITIN-PROTEIN LIGASE ATL42"/>
    <property type="match status" value="1"/>
</dbReference>
<evidence type="ECO:0000313" key="12">
    <source>
        <dbReference type="Proteomes" id="UP001162131"/>
    </source>
</evidence>
<comment type="subcellular location">
    <subcellularLocation>
        <location evidence="1">Membrane</location>
    </subcellularLocation>
</comment>
<keyword evidence="4 8" id="KW-0863">Zinc-finger</keyword>